<dbReference type="Pfam" id="PF03969">
    <property type="entry name" value="AFG1_ATPase"/>
    <property type="match status" value="1"/>
</dbReference>
<sequence>MNAVDPAHVVPDDACVAREVMGGNGSPAGLGAVRAGAPVDSGIGDIVLDDDQRFAAERLRQVALRLGSRWRRPRGLYLHGRPGRGKTMLMDDFFARVSSDRKRRFHFHEFFADLHRAVGTGGGLPAAVDTVLGDAELICFDEFHVHDIGDGMLLHRLLRTLFERRIVLVATSNYPPENLLPNPLMHAKFEPVIALLRARLDVVSVDGAQDYRLLATGHSGFAAGRYVVDPGASREYEDAGRTSGAGRTARVPIAHRTLTAHRADEELVIDFAELCGSPLSPADYLALTRAHRRWTVRAVPPLRSVPVDWATRFVNLIDVLYDADLELTLYAEAPLADLLGEVSGVPDLDRIASRLRRLLGPGAQPTRHGGGGS</sequence>
<dbReference type="KEGG" id="nno:NONO_c04830"/>
<dbReference type="GO" id="GO:0005524">
    <property type="term" value="F:ATP binding"/>
    <property type="evidence" value="ECO:0007669"/>
    <property type="project" value="UniProtKB-KW"/>
</dbReference>
<gene>
    <name evidence="3" type="ORF">NONO_c04830</name>
</gene>
<keyword evidence="2" id="KW-0067">ATP-binding</keyword>
<dbReference type="Proteomes" id="UP000019150">
    <property type="component" value="Chromosome"/>
</dbReference>
<organism evidence="3 4">
    <name type="scientific">Nocardia nova SH22a</name>
    <dbReference type="NCBI Taxonomy" id="1415166"/>
    <lineage>
        <taxon>Bacteria</taxon>
        <taxon>Bacillati</taxon>
        <taxon>Actinomycetota</taxon>
        <taxon>Actinomycetes</taxon>
        <taxon>Mycobacteriales</taxon>
        <taxon>Nocardiaceae</taxon>
        <taxon>Nocardia</taxon>
    </lineage>
</organism>
<dbReference type="STRING" id="1415166.NONO_c04830"/>
<evidence type="ECO:0000313" key="4">
    <source>
        <dbReference type="Proteomes" id="UP000019150"/>
    </source>
</evidence>
<dbReference type="RefSeq" id="WP_237755088.1">
    <property type="nucleotide sequence ID" value="NZ_CP006850.1"/>
</dbReference>
<keyword evidence="1" id="KW-0547">Nucleotide-binding</keyword>
<proteinExistence type="predicted"/>
<dbReference type="InterPro" id="IPR005654">
    <property type="entry name" value="ATPase_AFG1-like"/>
</dbReference>
<protein>
    <submittedName>
        <fullName evidence="3">Putative ATPase, AFG1 family</fullName>
    </submittedName>
</protein>
<dbReference type="Gene3D" id="3.40.50.300">
    <property type="entry name" value="P-loop containing nucleotide triphosphate hydrolases"/>
    <property type="match status" value="1"/>
</dbReference>
<dbReference type="PANTHER" id="PTHR12169:SF6">
    <property type="entry name" value="AFG1-LIKE ATPASE"/>
    <property type="match status" value="1"/>
</dbReference>
<dbReference type="AlphaFoldDB" id="W5TDH8"/>
<name>W5TDH8_9NOCA</name>
<accession>W5TDH8</accession>
<keyword evidence="4" id="KW-1185">Reference proteome</keyword>
<dbReference type="eggNOG" id="COG1485">
    <property type="taxonomic scope" value="Bacteria"/>
</dbReference>
<dbReference type="GO" id="GO:0016887">
    <property type="term" value="F:ATP hydrolysis activity"/>
    <property type="evidence" value="ECO:0007669"/>
    <property type="project" value="InterPro"/>
</dbReference>
<dbReference type="EMBL" id="CP006850">
    <property type="protein sequence ID" value="AHH15296.1"/>
    <property type="molecule type" value="Genomic_DNA"/>
</dbReference>
<evidence type="ECO:0000313" key="3">
    <source>
        <dbReference type="EMBL" id="AHH15296.1"/>
    </source>
</evidence>
<dbReference type="HOGENOM" id="CLU_008681_0_0_11"/>
<dbReference type="GO" id="GO:0032153">
    <property type="term" value="C:cell division site"/>
    <property type="evidence" value="ECO:0007669"/>
    <property type="project" value="TreeGrafter"/>
</dbReference>
<dbReference type="GO" id="GO:0051301">
    <property type="term" value="P:cell division"/>
    <property type="evidence" value="ECO:0007669"/>
    <property type="project" value="TreeGrafter"/>
</dbReference>
<dbReference type="PATRIC" id="fig|1415166.3.peg.489"/>
<dbReference type="SUPFAM" id="SSF52540">
    <property type="entry name" value="P-loop containing nucleoside triphosphate hydrolases"/>
    <property type="match status" value="1"/>
</dbReference>
<dbReference type="InterPro" id="IPR027417">
    <property type="entry name" value="P-loop_NTPase"/>
</dbReference>
<dbReference type="NCBIfam" id="NF040713">
    <property type="entry name" value="ZapE"/>
    <property type="match status" value="1"/>
</dbReference>
<evidence type="ECO:0000256" key="2">
    <source>
        <dbReference type="ARBA" id="ARBA00022840"/>
    </source>
</evidence>
<dbReference type="GO" id="GO:0005737">
    <property type="term" value="C:cytoplasm"/>
    <property type="evidence" value="ECO:0007669"/>
    <property type="project" value="TreeGrafter"/>
</dbReference>
<dbReference type="PANTHER" id="PTHR12169">
    <property type="entry name" value="ATPASE N2B"/>
    <property type="match status" value="1"/>
</dbReference>
<evidence type="ECO:0000256" key="1">
    <source>
        <dbReference type="ARBA" id="ARBA00022741"/>
    </source>
</evidence>
<reference evidence="3 4" key="1">
    <citation type="journal article" date="2014" name="Appl. Environ. Microbiol.">
        <title>Insights into the Microbial Degradation of Rubber and Gutta-Percha by Analysis of the Complete Genome of Nocardia nova SH22a.</title>
        <authorList>
            <person name="Luo Q."/>
            <person name="Hiessl S."/>
            <person name="Poehlein A."/>
            <person name="Daniel R."/>
            <person name="Steinbuchel A."/>
        </authorList>
    </citation>
    <scope>NUCLEOTIDE SEQUENCE [LARGE SCALE GENOMIC DNA]</scope>
    <source>
        <strain evidence="3">SH22a</strain>
    </source>
</reference>